<reference evidence="1" key="1">
    <citation type="submission" date="2020-08" db="EMBL/GenBank/DDBJ databases">
        <authorList>
            <person name="Liu C."/>
            <person name="Sun Q."/>
        </authorList>
    </citation>
    <scope>NUCLEOTIDE SEQUENCE</scope>
    <source>
        <strain evidence="1">NSJ-65</strain>
    </source>
</reference>
<comment type="caution">
    <text evidence="1">The sequence shown here is derived from an EMBL/GenBank/DDBJ whole genome shotgun (WGS) entry which is preliminary data.</text>
</comment>
<sequence length="127" mass="14467">MTDLVRRALLGDREAQEECTRQGIVLPCPFCGAKAEIDVVKKGYKSIISCKTHWCGFLRHSYNNGDTDVNVARRLLSIWNTRQAPPIVRCRECVIHNNCLTEDTFKIARIDDPFCCAGKRRTDHEAD</sequence>
<keyword evidence="2" id="KW-1185">Reference proteome</keyword>
<dbReference type="Proteomes" id="UP000597668">
    <property type="component" value="Unassembled WGS sequence"/>
</dbReference>
<dbReference type="AlphaFoldDB" id="A0A8J6LYN8"/>
<proteinExistence type="predicted"/>
<name>A0A8J6LYN8_9FIRM</name>
<gene>
    <name evidence="1" type="ORF">H8K20_06440</name>
</gene>
<organism evidence="1 2">
    <name type="scientific">Neobittarella massiliensis</name>
    <name type="common">ex Bilen et al. 2018</name>
    <dbReference type="NCBI Taxonomy" id="2041842"/>
    <lineage>
        <taxon>Bacteria</taxon>
        <taxon>Bacillati</taxon>
        <taxon>Bacillota</taxon>
        <taxon>Clostridia</taxon>
        <taxon>Eubacteriales</taxon>
        <taxon>Oscillospiraceae</taxon>
        <taxon>Neobittarella (ex Bilen et al. 2018)</taxon>
    </lineage>
</organism>
<accession>A0A8J6LYN8</accession>
<dbReference type="Pfam" id="PF14354">
    <property type="entry name" value="Lar_restr_allev"/>
    <property type="match status" value="1"/>
</dbReference>
<dbReference type="EMBL" id="JACOGI010000001">
    <property type="protein sequence ID" value="MBC3516032.1"/>
    <property type="molecule type" value="Genomic_DNA"/>
</dbReference>
<evidence type="ECO:0000313" key="2">
    <source>
        <dbReference type="Proteomes" id="UP000597668"/>
    </source>
</evidence>
<protein>
    <submittedName>
        <fullName evidence="1">Lar family restriction alleviation protein</fullName>
    </submittedName>
</protein>
<evidence type="ECO:0000313" key="1">
    <source>
        <dbReference type="EMBL" id="MBC3516032.1"/>
    </source>
</evidence>